<organism evidence="2 3">
    <name type="scientific">Larinioides sclopetarius</name>
    <dbReference type="NCBI Taxonomy" id="280406"/>
    <lineage>
        <taxon>Eukaryota</taxon>
        <taxon>Metazoa</taxon>
        <taxon>Ecdysozoa</taxon>
        <taxon>Arthropoda</taxon>
        <taxon>Chelicerata</taxon>
        <taxon>Arachnida</taxon>
        <taxon>Araneae</taxon>
        <taxon>Araneomorphae</taxon>
        <taxon>Entelegynae</taxon>
        <taxon>Araneoidea</taxon>
        <taxon>Araneidae</taxon>
        <taxon>Larinioides</taxon>
    </lineage>
</organism>
<evidence type="ECO:0000256" key="1">
    <source>
        <dbReference type="SAM" id="Coils"/>
    </source>
</evidence>
<proteinExistence type="predicted"/>
<reference evidence="2 3" key="1">
    <citation type="submission" date="2024-04" db="EMBL/GenBank/DDBJ databases">
        <authorList>
            <person name="Rising A."/>
            <person name="Reimegard J."/>
            <person name="Sonavane S."/>
            <person name="Akerstrom W."/>
            <person name="Nylinder S."/>
            <person name="Hedman E."/>
            <person name="Kallberg Y."/>
        </authorList>
    </citation>
    <scope>NUCLEOTIDE SEQUENCE [LARGE SCALE GENOMIC DNA]</scope>
</reference>
<gene>
    <name evidence="2" type="ORF">LARSCL_LOCUS7940</name>
</gene>
<evidence type="ECO:0000313" key="3">
    <source>
        <dbReference type="Proteomes" id="UP001497382"/>
    </source>
</evidence>
<protein>
    <submittedName>
        <fullName evidence="2">Uncharacterized protein</fullName>
    </submittedName>
</protein>
<dbReference type="AlphaFoldDB" id="A0AAV1ZTL8"/>
<evidence type="ECO:0000313" key="2">
    <source>
        <dbReference type="EMBL" id="CAL1275188.1"/>
    </source>
</evidence>
<feature type="coiled-coil region" evidence="1">
    <location>
        <begin position="48"/>
        <end position="82"/>
    </location>
</feature>
<dbReference type="EMBL" id="CAXIEN010000083">
    <property type="protein sequence ID" value="CAL1275188.1"/>
    <property type="molecule type" value="Genomic_DNA"/>
</dbReference>
<name>A0AAV1ZTL8_9ARAC</name>
<keyword evidence="3" id="KW-1185">Reference proteome</keyword>
<keyword evidence="1" id="KW-0175">Coiled coil</keyword>
<dbReference type="Proteomes" id="UP001497382">
    <property type="component" value="Unassembled WGS sequence"/>
</dbReference>
<comment type="caution">
    <text evidence="2">The sequence shown here is derived from an EMBL/GenBank/DDBJ whole genome shotgun (WGS) entry which is preliminary data.</text>
</comment>
<sequence>MPVPVQTILAYISPITSDKAADMADRILAINLNSIHAVSSQDGTCPSTNEHRSTMVMLRDEIKALRKEVSELRRSRSKFRTKAAAVVQMMHKVHSFEVIAFPMSHEIFI</sequence>
<accession>A0AAV1ZTL8</accession>